<gene>
    <name evidence="2" type="ORF">MF672_044165</name>
</gene>
<keyword evidence="3" id="KW-1185">Reference proteome</keyword>
<proteinExistence type="predicted"/>
<evidence type="ECO:0000256" key="1">
    <source>
        <dbReference type="SAM" id="Phobius"/>
    </source>
</evidence>
<reference evidence="2 3" key="1">
    <citation type="submission" date="2022-04" db="EMBL/GenBank/DDBJ databases">
        <title>Genome draft of Actinomadura sp. ATCC 31491.</title>
        <authorList>
            <person name="Shi X."/>
            <person name="Du Y."/>
        </authorList>
    </citation>
    <scope>NUCLEOTIDE SEQUENCE [LARGE SCALE GENOMIC DNA]</scope>
    <source>
        <strain evidence="2 3">ATCC 31491</strain>
    </source>
</reference>
<evidence type="ECO:0000313" key="2">
    <source>
        <dbReference type="EMBL" id="MCK2220755.1"/>
    </source>
</evidence>
<organism evidence="2 3">
    <name type="scientific">Actinomadura luzonensis</name>
    <dbReference type="NCBI Taxonomy" id="2805427"/>
    <lineage>
        <taxon>Bacteria</taxon>
        <taxon>Bacillati</taxon>
        <taxon>Actinomycetota</taxon>
        <taxon>Actinomycetes</taxon>
        <taxon>Streptosporangiales</taxon>
        <taxon>Thermomonosporaceae</taxon>
        <taxon>Actinomadura</taxon>
    </lineage>
</organism>
<feature type="transmembrane region" description="Helical" evidence="1">
    <location>
        <begin position="12"/>
        <end position="33"/>
    </location>
</feature>
<feature type="transmembrane region" description="Helical" evidence="1">
    <location>
        <begin position="39"/>
        <end position="58"/>
    </location>
</feature>
<dbReference type="EMBL" id="JAKRKC020000002">
    <property type="protein sequence ID" value="MCK2220755.1"/>
    <property type="molecule type" value="Genomic_DNA"/>
</dbReference>
<accession>A0ABT0G928</accession>
<keyword evidence="1" id="KW-0812">Transmembrane</keyword>
<dbReference type="RefSeq" id="WP_247815745.1">
    <property type="nucleotide sequence ID" value="NZ_JAKRKC020000002.1"/>
</dbReference>
<dbReference type="Proteomes" id="UP001317259">
    <property type="component" value="Unassembled WGS sequence"/>
</dbReference>
<sequence>MRALVRRQLRQALRTVAATAALLVGAPVAALWLPRPGAWLALSFGLQAVWVALAVRQLRQAERLER</sequence>
<name>A0ABT0G928_9ACTN</name>
<protein>
    <submittedName>
        <fullName evidence="2">Uncharacterized protein</fullName>
    </submittedName>
</protein>
<keyword evidence="1" id="KW-1133">Transmembrane helix</keyword>
<evidence type="ECO:0000313" key="3">
    <source>
        <dbReference type="Proteomes" id="UP001317259"/>
    </source>
</evidence>
<comment type="caution">
    <text evidence="2">The sequence shown here is derived from an EMBL/GenBank/DDBJ whole genome shotgun (WGS) entry which is preliminary data.</text>
</comment>
<keyword evidence="1" id="KW-0472">Membrane</keyword>